<accession>A0A9N9WM58</accession>
<gene>
    <name evidence="2" type="ORF">CHIRRI_LOCUS246</name>
</gene>
<name>A0A9N9WM58_9DIPT</name>
<dbReference type="InterPro" id="IPR015897">
    <property type="entry name" value="CHK_kinase-like"/>
</dbReference>
<feature type="domain" description="CHK kinase-like" evidence="1">
    <location>
        <begin position="151"/>
        <end position="345"/>
    </location>
</feature>
<proteinExistence type="predicted"/>
<reference evidence="2" key="1">
    <citation type="submission" date="2022-01" db="EMBL/GenBank/DDBJ databases">
        <authorList>
            <person name="King R."/>
        </authorList>
    </citation>
    <scope>NUCLEOTIDE SEQUENCE</scope>
</reference>
<dbReference type="Proteomes" id="UP001153620">
    <property type="component" value="Chromosome 1"/>
</dbReference>
<dbReference type="SUPFAM" id="SSF56112">
    <property type="entry name" value="Protein kinase-like (PK-like)"/>
    <property type="match status" value="2"/>
</dbReference>
<dbReference type="Pfam" id="PF02958">
    <property type="entry name" value="EcKL"/>
    <property type="match status" value="2"/>
</dbReference>
<dbReference type="InterPro" id="IPR011009">
    <property type="entry name" value="Kinase-like_dom_sf"/>
</dbReference>
<evidence type="ECO:0000313" key="2">
    <source>
        <dbReference type="EMBL" id="CAG9797246.1"/>
    </source>
</evidence>
<keyword evidence="3" id="KW-1185">Reference proteome</keyword>
<organism evidence="2 3">
    <name type="scientific">Chironomus riparius</name>
    <dbReference type="NCBI Taxonomy" id="315576"/>
    <lineage>
        <taxon>Eukaryota</taxon>
        <taxon>Metazoa</taxon>
        <taxon>Ecdysozoa</taxon>
        <taxon>Arthropoda</taxon>
        <taxon>Hexapoda</taxon>
        <taxon>Insecta</taxon>
        <taxon>Pterygota</taxon>
        <taxon>Neoptera</taxon>
        <taxon>Endopterygota</taxon>
        <taxon>Diptera</taxon>
        <taxon>Nematocera</taxon>
        <taxon>Chironomoidea</taxon>
        <taxon>Chironomidae</taxon>
        <taxon>Chironominae</taxon>
        <taxon>Chironomus</taxon>
    </lineage>
</organism>
<dbReference type="AlphaFoldDB" id="A0A9N9WM58"/>
<evidence type="ECO:0000259" key="1">
    <source>
        <dbReference type="SMART" id="SM00587"/>
    </source>
</evidence>
<reference evidence="2" key="2">
    <citation type="submission" date="2022-10" db="EMBL/GenBank/DDBJ databases">
        <authorList>
            <consortium name="ENA_rothamsted_submissions"/>
            <consortium name="culmorum"/>
            <person name="King R."/>
        </authorList>
    </citation>
    <scope>NUCLEOTIDE SEQUENCE</scope>
</reference>
<dbReference type="OrthoDB" id="190089at2759"/>
<dbReference type="SMART" id="SM00587">
    <property type="entry name" value="CHK"/>
    <property type="match status" value="2"/>
</dbReference>
<sequence length="803" mass="93742">MNGHEEIQPTTNGTSLIPLAKLNEIKVSDYVRECLEKVAVSEGFTNYTLIFDHGARVGDGFVGQILKITIKEVNSDKSLNVLAKIPPDSKVRRDQMGAMQLFEREVYIYNVFLPELVEFQNEKHIKESLGFFNFPKCYFAEHRKEQDESIIIMEDLRDSGHRMWEKSKPINYEHARLLLIALGRLHALSYALKEQRPEQFEKFKSLIDYFSNDAINDTMVAMMTNAMRNAVESLDKDDAKRRAKAMDLADNLVSTLKFALNSDNAEPFPVITHGDCWFNNFLYHYKRKDLPESIVLLDWQIARYVSPVIDLCYFLFMCTDHHLRAKHFDEFLNIYHHSLKEMLDRLGCDVMTLFPFTALLRQMKKFGRVAVIFAALAIPMFATKSEDLLDMDVAAEQLKDQDPSALAEIMKQYAEVIGKNADKINDRMRGVLHDAIRYGYLTAIDVNSRNDIIKKSYQVFTIKRVIFDLHIMHMPVNVLVTLIADQTSVLAEILFAMDHFIPQINKIAEENGFKDFKLIFEKGSDLGFIGLLNKCRIVENDRELSLYCKFLPEDEERNSRFNSFFLFEREVLVYNEIFPIFEEFQHEHWIDRSDKDGFWTFPKCYYANFDHNCPSKSIIIMEDLTIMDFIVKDKFIPSDFNHTAKLFEELAKLHGLSLAINYKNPKALEKFRQLRNPMCFTMQTELMKDIAPRNLSLITKLFQDENEQKIVEKLLPYKNDLWNQIAERLDEAAQQSFSVICHGDVWINNILYNYSDANKDIINEMKLVDWQITHYGSLGSELAYYLFTCVNYESNFMRMKMPI</sequence>
<dbReference type="EMBL" id="OU895877">
    <property type="protein sequence ID" value="CAG9797246.1"/>
    <property type="molecule type" value="Genomic_DNA"/>
</dbReference>
<dbReference type="PANTHER" id="PTHR11012:SF54">
    <property type="entry name" value="CHK KINASE-LIKE DOMAIN-CONTAINING PROTEIN"/>
    <property type="match status" value="1"/>
</dbReference>
<dbReference type="InterPro" id="IPR004119">
    <property type="entry name" value="EcKL"/>
</dbReference>
<evidence type="ECO:0000313" key="3">
    <source>
        <dbReference type="Proteomes" id="UP001153620"/>
    </source>
</evidence>
<dbReference type="Gene3D" id="3.90.1200.10">
    <property type="match status" value="2"/>
</dbReference>
<dbReference type="PANTHER" id="PTHR11012">
    <property type="entry name" value="PROTEIN KINASE-LIKE DOMAIN-CONTAINING"/>
    <property type="match status" value="1"/>
</dbReference>
<feature type="domain" description="CHK kinase-like" evidence="1">
    <location>
        <begin position="619"/>
        <end position="801"/>
    </location>
</feature>
<protein>
    <recommendedName>
        <fullName evidence="1">CHK kinase-like domain-containing protein</fullName>
    </recommendedName>
</protein>